<dbReference type="PROSITE" id="PS50261">
    <property type="entry name" value="G_PROTEIN_RECEP_F2_4"/>
    <property type="match status" value="1"/>
</dbReference>
<dbReference type="GO" id="GO:0043404">
    <property type="term" value="F:corticotropin-releasing hormone receptor activity"/>
    <property type="evidence" value="ECO:0007669"/>
    <property type="project" value="TreeGrafter"/>
</dbReference>
<dbReference type="SUPFAM" id="SSF111418">
    <property type="entry name" value="Hormone receptor domain"/>
    <property type="match status" value="1"/>
</dbReference>
<evidence type="ECO:0000256" key="9">
    <source>
        <dbReference type="ARBA" id="ARBA00023040"/>
    </source>
</evidence>
<feature type="domain" description="G-protein coupled receptors family 2 profile 1" evidence="17">
    <location>
        <begin position="29"/>
        <end position="106"/>
    </location>
</feature>
<dbReference type="InterPro" id="IPR017983">
    <property type="entry name" value="GPCR_2_secretin-like_CS"/>
</dbReference>
<feature type="chain" id="PRO_5025540760" description="Corticotropin-releasing factor receptor 1" evidence="16">
    <location>
        <begin position="24"/>
        <end position="465"/>
    </location>
</feature>
<dbReference type="InterPro" id="IPR003051">
    <property type="entry name" value="GPCR_2_CRF_rcpt"/>
</dbReference>
<dbReference type="PROSITE" id="PS00650">
    <property type="entry name" value="G_PROTEIN_RECEP_F2_2"/>
    <property type="match status" value="1"/>
</dbReference>
<sequence>MGGRPQLGLVKALLLLGLNPISASFQDQHCESLSPASNISGLQCNASVDLIGTCWPRSPAGQLVVRPCPAYFYGVRYNTTNNGYRECLANGSWAARVNYSECQEILSGEKKSKVHYHVAVIINYLGHCISLVALLVAFVLFLRLRSIRCLRNIIHWNLISAFILRNATWFVVQLTMSPEVHQSNVGWCRLVTAAYNYFHVTNFFWMFGEGCYLHTAIVLTYSTDRLRKWMFICIGWGVPFPIIVAWAIGKLYYDNEKCWFGKRPGVYTDYIYQGPMILVLLINFIFLFNIVRILMTKLRASTTSETIQYRKAVKATLVLLPLLGITYMLFFVTPGEDEVSRVVFIYFNSFLESFQVLPPAPRSGPGCPPDLLRCGIFWAGPWRGRRLQRGSGWWPGGWVGPHLPPSLTHFLCPPQGFFVSVFYCFLNSEVRMPGSQSAGWRGAWWDPRLSVALHVPAVSSQPLGP</sequence>
<dbReference type="InterPro" id="IPR036445">
    <property type="entry name" value="GPCR_2_extracell_dom_sf"/>
</dbReference>
<keyword evidence="8 15" id="KW-1133">Transmembrane helix</keyword>
<keyword evidence="12" id="KW-0675">Receptor</keyword>
<name>A0A673VDY8_SURSU</name>
<dbReference type="Pfam" id="PF00002">
    <property type="entry name" value="7tm_2"/>
    <property type="match status" value="1"/>
</dbReference>
<keyword evidence="20" id="KW-1185">Reference proteome</keyword>
<evidence type="ECO:0000256" key="10">
    <source>
        <dbReference type="ARBA" id="ARBA00023136"/>
    </source>
</evidence>
<protein>
    <recommendedName>
        <fullName evidence="4">Corticotropin-releasing factor receptor 1</fullName>
    </recommendedName>
</protein>
<evidence type="ECO:0000256" key="14">
    <source>
        <dbReference type="ARBA" id="ARBA00023224"/>
    </source>
</evidence>
<keyword evidence="13" id="KW-0325">Glycoprotein</keyword>
<feature type="transmembrane region" description="Helical" evidence="15">
    <location>
        <begin position="229"/>
        <end position="248"/>
    </location>
</feature>
<dbReference type="GO" id="GO:0051424">
    <property type="term" value="F:corticotropin-releasing hormone binding"/>
    <property type="evidence" value="ECO:0007669"/>
    <property type="project" value="TreeGrafter"/>
</dbReference>
<evidence type="ECO:0000256" key="1">
    <source>
        <dbReference type="ARBA" id="ARBA00001996"/>
    </source>
</evidence>
<dbReference type="Ensembl" id="ENSSSUT00005036103.1">
    <property type="protein sequence ID" value="ENSSSUP00005031650.1"/>
    <property type="gene ID" value="ENSSSUG00005019864.1"/>
</dbReference>
<evidence type="ECO:0000256" key="3">
    <source>
        <dbReference type="ARBA" id="ARBA00005314"/>
    </source>
</evidence>
<keyword evidence="9" id="KW-0297">G-protein coupled receptor</keyword>
<dbReference type="InterPro" id="IPR017981">
    <property type="entry name" value="GPCR_2-like_7TM"/>
</dbReference>
<evidence type="ECO:0000256" key="16">
    <source>
        <dbReference type="SAM" id="SignalP"/>
    </source>
</evidence>
<accession>A0A673VDY8</accession>
<dbReference type="PANTHER" id="PTHR45620:SF2">
    <property type="entry name" value="CORTICOTROPIN-RELEASING FACTOR RECEPTOR 1"/>
    <property type="match status" value="1"/>
</dbReference>
<keyword evidence="14" id="KW-0807">Transducer</keyword>
<evidence type="ECO:0000256" key="15">
    <source>
        <dbReference type="SAM" id="Phobius"/>
    </source>
</evidence>
<feature type="transmembrane region" description="Helical" evidence="15">
    <location>
        <begin position="154"/>
        <end position="172"/>
    </location>
</feature>
<dbReference type="FunFam" id="1.20.1070.10:FF:000021">
    <property type="entry name" value="Corticotropin releasing factor receptor 2"/>
    <property type="match status" value="1"/>
</dbReference>
<proteinExistence type="inferred from homology"/>
<dbReference type="InterPro" id="IPR050332">
    <property type="entry name" value="GPCR_2"/>
</dbReference>
<evidence type="ECO:0000259" key="18">
    <source>
        <dbReference type="PROSITE" id="PS50261"/>
    </source>
</evidence>
<dbReference type="GO" id="GO:0005886">
    <property type="term" value="C:plasma membrane"/>
    <property type="evidence" value="ECO:0007669"/>
    <property type="project" value="UniProtKB-SubCell"/>
</dbReference>
<evidence type="ECO:0000256" key="7">
    <source>
        <dbReference type="ARBA" id="ARBA00022729"/>
    </source>
</evidence>
<dbReference type="PROSITE" id="PS00649">
    <property type="entry name" value="G_PROTEIN_RECEP_F2_1"/>
    <property type="match status" value="1"/>
</dbReference>
<dbReference type="PRINTS" id="PR01279">
    <property type="entry name" value="CRFRECEPTOR"/>
</dbReference>
<dbReference type="Pfam" id="PF02793">
    <property type="entry name" value="HRM"/>
    <property type="match status" value="1"/>
</dbReference>
<keyword evidence="10 15" id="KW-0472">Membrane</keyword>
<dbReference type="PRINTS" id="PR00249">
    <property type="entry name" value="GPCRSECRETIN"/>
</dbReference>
<dbReference type="Gene3D" id="4.10.1240.10">
    <property type="entry name" value="GPCR, family 2, extracellular hormone receptor domain"/>
    <property type="match status" value="1"/>
</dbReference>
<dbReference type="PROSITE" id="PS50227">
    <property type="entry name" value="G_PROTEIN_RECEP_F2_3"/>
    <property type="match status" value="1"/>
</dbReference>
<comment type="function">
    <text evidence="1">G-protein coupled receptor for CRH (corticotropin-releasing factor) and UCN (urocortin). Has high affinity for CRH and UCN. Ligand binding causes a conformation change that triggers signaling via guanine nucleotide-binding proteins (G proteins) and down-stream effectors, such as adenylate cyclase. Promotes the activation of adenylate cyclase, leading to increased intracellular cAMP levels. Inhibits the activity of the calcium channel CACNA1H. Required for normal embryonic development of the adrenal gland and for normal hormonal responses to stress. Plays a role in the response to anxiogenic stimuli.</text>
</comment>
<evidence type="ECO:0000256" key="6">
    <source>
        <dbReference type="ARBA" id="ARBA00022692"/>
    </source>
</evidence>
<dbReference type="InterPro" id="IPR001879">
    <property type="entry name" value="GPCR_2_extracellular_dom"/>
</dbReference>
<keyword evidence="7 16" id="KW-0732">Signal</keyword>
<dbReference type="FunFam" id="4.10.1240.10:FF:000007">
    <property type="entry name" value="Corticotropin-releasing factor receptor 1"/>
    <property type="match status" value="1"/>
</dbReference>
<dbReference type="GO" id="GO:0015056">
    <property type="term" value="F:corticotrophin-releasing factor receptor activity"/>
    <property type="evidence" value="ECO:0007669"/>
    <property type="project" value="TreeGrafter"/>
</dbReference>
<feature type="transmembrane region" description="Helical" evidence="15">
    <location>
        <begin position="203"/>
        <end position="222"/>
    </location>
</feature>
<dbReference type="CDD" id="cd15445">
    <property type="entry name" value="7tmB1_CRF-R1"/>
    <property type="match status" value="1"/>
</dbReference>
<evidence type="ECO:0000256" key="5">
    <source>
        <dbReference type="ARBA" id="ARBA00022475"/>
    </source>
</evidence>
<comment type="similarity">
    <text evidence="3">Belongs to the G-protein coupled receptor 2 family.</text>
</comment>
<dbReference type="Gene3D" id="1.20.1070.10">
    <property type="entry name" value="Rhodopsin 7-helix transmembrane proteins"/>
    <property type="match status" value="1"/>
</dbReference>
<dbReference type="AlphaFoldDB" id="A0A673VDY8"/>
<evidence type="ECO:0000313" key="20">
    <source>
        <dbReference type="Proteomes" id="UP000472268"/>
    </source>
</evidence>
<comment type="subcellular location">
    <subcellularLocation>
        <location evidence="2">Cell membrane</location>
        <topology evidence="2">Multi-pass membrane protein</topology>
    </subcellularLocation>
</comment>
<gene>
    <name evidence="19" type="primary">CRHR1</name>
</gene>
<feature type="transmembrane region" description="Helical" evidence="15">
    <location>
        <begin position="121"/>
        <end position="142"/>
    </location>
</feature>
<evidence type="ECO:0000313" key="19">
    <source>
        <dbReference type="Ensembl" id="ENSSSUP00005031650.1"/>
    </source>
</evidence>
<dbReference type="GO" id="GO:0043005">
    <property type="term" value="C:neuron projection"/>
    <property type="evidence" value="ECO:0007669"/>
    <property type="project" value="TreeGrafter"/>
</dbReference>
<dbReference type="PANTHER" id="PTHR45620">
    <property type="entry name" value="PDF RECEPTOR-LIKE PROTEIN-RELATED"/>
    <property type="match status" value="1"/>
</dbReference>
<reference evidence="19 20" key="1">
    <citation type="submission" date="2019-05" db="EMBL/GenBank/DDBJ databases">
        <title>A Chromosome-scale Meerkat (S. suricatta) Genome Assembly.</title>
        <authorList>
            <person name="Dudchenko O."/>
            <person name="Lieberman Aiden E."/>
            <person name="Tung J."/>
            <person name="Barreiro L.B."/>
            <person name="Clutton-Brock T.H."/>
        </authorList>
    </citation>
    <scope>NUCLEOTIDE SEQUENCE [LARGE SCALE GENOMIC DNA]</scope>
</reference>
<feature type="transmembrane region" description="Helical" evidence="15">
    <location>
        <begin position="312"/>
        <end position="332"/>
    </location>
</feature>
<dbReference type="GO" id="GO:0007166">
    <property type="term" value="P:cell surface receptor signaling pathway"/>
    <property type="evidence" value="ECO:0007669"/>
    <property type="project" value="InterPro"/>
</dbReference>
<dbReference type="Proteomes" id="UP000472268">
    <property type="component" value="Chromosome 17"/>
</dbReference>
<keyword evidence="5" id="KW-1003">Cell membrane</keyword>
<dbReference type="GO" id="GO:0008528">
    <property type="term" value="F:G protein-coupled peptide receptor activity"/>
    <property type="evidence" value="ECO:0007669"/>
    <property type="project" value="TreeGrafter"/>
</dbReference>
<feature type="signal peptide" evidence="16">
    <location>
        <begin position="1"/>
        <end position="23"/>
    </location>
</feature>
<dbReference type="GO" id="GO:0007189">
    <property type="term" value="P:adenylate cyclase-activating G protein-coupled receptor signaling pathway"/>
    <property type="evidence" value="ECO:0007669"/>
    <property type="project" value="TreeGrafter"/>
</dbReference>
<dbReference type="GO" id="GO:0051049">
    <property type="term" value="P:regulation of transport"/>
    <property type="evidence" value="ECO:0007669"/>
    <property type="project" value="UniProtKB-ARBA"/>
</dbReference>
<keyword evidence="11" id="KW-1015">Disulfide bond</keyword>
<dbReference type="SMART" id="SM00008">
    <property type="entry name" value="HormR"/>
    <property type="match status" value="1"/>
</dbReference>
<evidence type="ECO:0000256" key="12">
    <source>
        <dbReference type="ARBA" id="ARBA00023170"/>
    </source>
</evidence>
<evidence type="ECO:0000256" key="2">
    <source>
        <dbReference type="ARBA" id="ARBA00004651"/>
    </source>
</evidence>
<dbReference type="InterPro" id="IPR003052">
    <property type="entry name" value="GPCR_2_CRF1_rcpt"/>
</dbReference>
<organism evidence="19 20">
    <name type="scientific">Suricata suricatta</name>
    <name type="common">Meerkat</name>
    <dbReference type="NCBI Taxonomy" id="37032"/>
    <lineage>
        <taxon>Eukaryota</taxon>
        <taxon>Metazoa</taxon>
        <taxon>Chordata</taxon>
        <taxon>Craniata</taxon>
        <taxon>Vertebrata</taxon>
        <taxon>Euteleostomi</taxon>
        <taxon>Mammalia</taxon>
        <taxon>Eutheria</taxon>
        <taxon>Laurasiatheria</taxon>
        <taxon>Carnivora</taxon>
        <taxon>Feliformia</taxon>
        <taxon>Herpestidae</taxon>
        <taxon>Suricata</taxon>
    </lineage>
</organism>
<evidence type="ECO:0000256" key="4">
    <source>
        <dbReference type="ARBA" id="ARBA00021828"/>
    </source>
</evidence>
<evidence type="ECO:0000256" key="8">
    <source>
        <dbReference type="ARBA" id="ARBA00022989"/>
    </source>
</evidence>
<dbReference type="PRINTS" id="PR01280">
    <property type="entry name" value="CRFRECEPTOR1"/>
</dbReference>
<evidence type="ECO:0000259" key="17">
    <source>
        <dbReference type="PROSITE" id="PS50227"/>
    </source>
</evidence>
<keyword evidence="6 15" id="KW-0812">Transmembrane</keyword>
<reference evidence="19" key="3">
    <citation type="submission" date="2025-09" db="UniProtKB">
        <authorList>
            <consortium name="Ensembl"/>
        </authorList>
    </citation>
    <scope>IDENTIFICATION</scope>
</reference>
<dbReference type="InterPro" id="IPR000832">
    <property type="entry name" value="GPCR_2_secretin-like"/>
</dbReference>
<reference evidence="19" key="2">
    <citation type="submission" date="2025-08" db="UniProtKB">
        <authorList>
            <consortium name="Ensembl"/>
        </authorList>
    </citation>
    <scope>IDENTIFICATION</scope>
</reference>
<evidence type="ECO:0000256" key="13">
    <source>
        <dbReference type="ARBA" id="ARBA00023180"/>
    </source>
</evidence>
<feature type="transmembrane region" description="Helical" evidence="15">
    <location>
        <begin position="270"/>
        <end position="291"/>
    </location>
</feature>
<evidence type="ECO:0000256" key="11">
    <source>
        <dbReference type="ARBA" id="ARBA00023157"/>
    </source>
</evidence>
<feature type="domain" description="G-protein coupled receptors family 2 profile 2" evidence="18">
    <location>
        <begin position="119"/>
        <end position="427"/>
    </location>
</feature>